<evidence type="ECO:0000256" key="6">
    <source>
        <dbReference type="ARBA" id="ARBA00022692"/>
    </source>
</evidence>
<keyword evidence="9 11" id="KW-0807">Transducer</keyword>
<dbReference type="InterPro" id="IPR035440">
    <property type="entry name" value="4HB_MCP_dom_sf"/>
</dbReference>
<dbReference type="CDD" id="cd06225">
    <property type="entry name" value="HAMP"/>
    <property type="match status" value="1"/>
</dbReference>
<dbReference type="PANTHER" id="PTHR43531:SF11">
    <property type="entry name" value="METHYL-ACCEPTING CHEMOTAXIS PROTEIN 3"/>
    <property type="match status" value="1"/>
</dbReference>
<accession>A0ABS9AEE4</accession>
<dbReference type="Pfam" id="PF00015">
    <property type="entry name" value="MCPsignal"/>
    <property type="match status" value="1"/>
</dbReference>
<organism evidence="16 17">
    <name type="scientific">Billgrantia zhangzhouensis</name>
    <dbReference type="NCBI Taxonomy" id="2733481"/>
    <lineage>
        <taxon>Bacteria</taxon>
        <taxon>Pseudomonadati</taxon>
        <taxon>Pseudomonadota</taxon>
        <taxon>Gammaproteobacteria</taxon>
        <taxon>Oceanospirillales</taxon>
        <taxon>Halomonadaceae</taxon>
        <taxon>Billgrantia</taxon>
    </lineage>
</organism>
<dbReference type="PROSITE" id="PS50885">
    <property type="entry name" value="HAMP"/>
    <property type="match status" value="1"/>
</dbReference>
<feature type="region of interest" description="Disordered" evidence="12">
    <location>
        <begin position="519"/>
        <end position="542"/>
    </location>
</feature>
<dbReference type="PANTHER" id="PTHR43531">
    <property type="entry name" value="PROTEIN ICFG"/>
    <property type="match status" value="1"/>
</dbReference>
<evidence type="ECO:0000256" key="7">
    <source>
        <dbReference type="ARBA" id="ARBA00022989"/>
    </source>
</evidence>
<dbReference type="SUPFAM" id="SSF58104">
    <property type="entry name" value="Methyl-accepting chemotaxis protein (MCP) signaling domain"/>
    <property type="match status" value="1"/>
</dbReference>
<evidence type="ECO:0000313" key="17">
    <source>
        <dbReference type="Proteomes" id="UP001320122"/>
    </source>
</evidence>
<dbReference type="SUPFAM" id="SSF47170">
    <property type="entry name" value="Aspartate receptor, ligand-binding domain"/>
    <property type="match status" value="1"/>
</dbReference>
<evidence type="ECO:0000256" key="9">
    <source>
        <dbReference type="ARBA" id="ARBA00023224"/>
    </source>
</evidence>
<keyword evidence="3" id="KW-0488">Methylation</keyword>
<comment type="subcellular location">
    <subcellularLocation>
        <location evidence="1">Cell inner membrane</location>
        <topology evidence="1">Multi-pass membrane protein</topology>
    </subcellularLocation>
</comment>
<dbReference type="PRINTS" id="PR00260">
    <property type="entry name" value="CHEMTRNSDUCR"/>
</dbReference>
<dbReference type="PROSITE" id="PS50111">
    <property type="entry name" value="CHEMOTAXIS_TRANSDUC_2"/>
    <property type="match status" value="1"/>
</dbReference>
<dbReference type="InterPro" id="IPR051310">
    <property type="entry name" value="MCP_chemotaxis"/>
</dbReference>
<evidence type="ECO:0000256" key="4">
    <source>
        <dbReference type="ARBA" id="ARBA00022500"/>
    </source>
</evidence>
<comment type="similarity">
    <text evidence="10">Belongs to the methyl-accepting chemotaxis (MCP) protein family.</text>
</comment>
<evidence type="ECO:0000256" key="5">
    <source>
        <dbReference type="ARBA" id="ARBA00022519"/>
    </source>
</evidence>
<feature type="domain" description="HAMP" evidence="15">
    <location>
        <begin position="216"/>
        <end position="268"/>
    </location>
</feature>
<gene>
    <name evidence="16" type="ORF">HOP51_08295</name>
</gene>
<evidence type="ECO:0000256" key="2">
    <source>
        <dbReference type="ARBA" id="ARBA00022475"/>
    </source>
</evidence>
<dbReference type="CDD" id="cd11386">
    <property type="entry name" value="MCP_signal"/>
    <property type="match status" value="1"/>
</dbReference>
<comment type="caution">
    <text evidence="16">The sequence shown here is derived from an EMBL/GenBank/DDBJ whole genome shotgun (WGS) entry which is preliminary data.</text>
</comment>
<evidence type="ECO:0000256" key="1">
    <source>
        <dbReference type="ARBA" id="ARBA00004429"/>
    </source>
</evidence>
<evidence type="ECO:0000313" key="16">
    <source>
        <dbReference type="EMBL" id="MCE8020115.1"/>
    </source>
</evidence>
<evidence type="ECO:0000256" key="11">
    <source>
        <dbReference type="PROSITE-ProRule" id="PRU00284"/>
    </source>
</evidence>
<dbReference type="InterPro" id="IPR003122">
    <property type="entry name" value="Tar_rcpt_lig-bd"/>
</dbReference>
<evidence type="ECO:0000256" key="8">
    <source>
        <dbReference type="ARBA" id="ARBA00023136"/>
    </source>
</evidence>
<dbReference type="InterPro" id="IPR004089">
    <property type="entry name" value="MCPsignal_dom"/>
</dbReference>
<evidence type="ECO:0000259" key="15">
    <source>
        <dbReference type="PROSITE" id="PS50885"/>
    </source>
</evidence>
<dbReference type="SMART" id="SM00283">
    <property type="entry name" value="MA"/>
    <property type="match status" value="1"/>
</dbReference>
<dbReference type="SMART" id="SM00304">
    <property type="entry name" value="HAMP"/>
    <property type="match status" value="1"/>
</dbReference>
<keyword evidence="6 13" id="KW-0812">Transmembrane</keyword>
<dbReference type="Gene3D" id="1.10.287.950">
    <property type="entry name" value="Methyl-accepting chemotaxis protein"/>
    <property type="match status" value="1"/>
</dbReference>
<dbReference type="RefSeq" id="WP_234273478.1">
    <property type="nucleotide sequence ID" value="NZ_JABFTT010000005.1"/>
</dbReference>
<sequence length="565" mass="61086">MKRAQNISLRHAGLAMLVLATLLILAFALLAWNVMQQSRRDLGALERLNVHQASSLNRLQVASLEGLNRMDRALERQLRPSLGDPIQALQDVEDELAELRDAHASFVAASADDATHADLRDEIDHHASELTQRMEEQLAAIQAGNRAGYREITLEAMVHSRALTEAARGFHQAADIQGVALLAHAERQAQRFGILLAAGLPAALAFLAWMAWFGQRQLLVPLRHLGEHFRRLADGDLTATIERRGRNEIGQLFVELGGMQGALVASVEQLHDNSRHVFDSAQRLSRGNGELAARTHQQSAALDQTSASLEALTESVGHTSEHAAHAAQLTADAVAQAQQGERVLGDFVATMGEIHSRSQRVDEVVGLIDSIAFQTNILALNASVEAARAGEQGRGFAVVASEVRTLASRSAEAARQIQTLLADSRGSVQRGHDLSDSASQGMHAIVAAIGEIDTLMSRIDTAAHTQRDGLDQLSHAMRELESVAQANARQVDAATRDATTLESAAERMREQAARFRTAEVPAALPVADATPAEPPGEELPPEAYWEPREVALPSEHTQHSVSLVK</sequence>
<evidence type="ECO:0000256" key="12">
    <source>
        <dbReference type="SAM" id="MobiDB-lite"/>
    </source>
</evidence>
<dbReference type="Gene3D" id="1.20.120.30">
    <property type="entry name" value="Aspartate receptor, ligand-binding domain"/>
    <property type="match status" value="1"/>
</dbReference>
<keyword evidence="2" id="KW-1003">Cell membrane</keyword>
<protein>
    <submittedName>
        <fullName evidence="16">HAMP domain-containing protein</fullName>
    </submittedName>
</protein>
<dbReference type="InterPro" id="IPR003660">
    <property type="entry name" value="HAMP_dom"/>
</dbReference>
<keyword evidence="8 13" id="KW-0472">Membrane</keyword>
<reference evidence="16 17" key="1">
    <citation type="journal article" date="2021" name="Front. Microbiol.">
        <title>Aerobic Denitrification and Heterotrophic Sulfur Oxidation in the Genus Halomonas Revealed by Six Novel Species Characterizations and Genome-Based Analysis.</title>
        <authorList>
            <person name="Wang L."/>
            <person name="Shao Z."/>
        </authorList>
    </citation>
    <scope>NUCLEOTIDE SEQUENCE [LARGE SCALE GENOMIC DNA]</scope>
    <source>
        <strain evidence="16 17">MCCC 1A11036</strain>
    </source>
</reference>
<keyword evidence="7 13" id="KW-1133">Transmembrane helix</keyword>
<dbReference type="Pfam" id="PF00672">
    <property type="entry name" value="HAMP"/>
    <property type="match status" value="1"/>
</dbReference>
<evidence type="ECO:0000256" key="10">
    <source>
        <dbReference type="ARBA" id="ARBA00029447"/>
    </source>
</evidence>
<keyword evidence="4" id="KW-0145">Chemotaxis</keyword>
<dbReference type="InterPro" id="IPR004090">
    <property type="entry name" value="Chemotax_Me-accpt_rcpt"/>
</dbReference>
<keyword evidence="5" id="KW-0997">Cell inner membrane</keyword>
<dbReference type="EMBL" id="JABFTT010000005">
    <property type="protein sequence ID" value="MCE8020115.1"/>
    <property type="molecule type" value="Genomic_DNA"/>
</dbReference>
<proteinExistence type="inferred from homology"/>
<feature type="region of interest" description="Disordered" evidence="12">
    <location>
        <begin position="487"/>
        <end position="506"/>
    </location>
</feature>
<feature type="transmembrane region" description="Helical" evidence="13">
    <location>
        <begin position="12"/>
        <end position="32"/>
    </location>
</feature>
<evidence type="ECO:0000259" key="14">
    <source>
        <dbReference type="PROSITE" id="PS50111"/>
    </source>
</evidence>
<evidence type="ECO:0000256" key="13">
    <source>
        <dbReference type="SAM" id="Phobius"/>
    </source>
</evidence>
<keyword evidence="17" id="KW-1185">Reference proteome</keyword>
<evidence type="ECO:0000256" key="3">
    <source>
        <dbReference type="ARBA" id="ARBA00022481"/>
    </source>
</evidence>
<dbReference type="Pfam" id="PF02203">
    <property type="entry name" value="TarH"/>
    <property type="match status" value="1"/>
</dbReference>
<dbReference type="Proteomes" id="UP001320122">
    <property type="component" value="Unassembled WGS sequence"/>
</dbReference>
<name>A0ABS9AEE4_9GAMM</name>
<feature type="transmembrane region" description="Helical" evidence="13">
    <location>
        <begin position="192"/>
        <end position="213"/>
    </location>
</feature>
<feature type="domain" description="Methyl-accepting transducer" evidence="14">
    <location>
        <begin position="273"/>
        <end position="502"/>
    </location>
</feature>